<dbReference type="PANTHER" id="PTHR11706">
    <property type="entry name" value="SOLUTE CARRIER PROTEIN FAMILY 11 MEMBER"/>
    <property type="match status" value="1"/>
</dbReference>
<evidence type="ECO:0000256" key="6">
    <source>
        <dbReference type="ARBA" id="ARBA00023136"/>
    </source>
</evidence>
<dbReference type="RefSeq" id="WP_009493488.1">
    <property type="nucleotide sequence ID" value="NZ_CP141048.1"/>
</dbReference>
<accession>I4YML0</accession>
<keyword evidence="4" id="KW-0769">Symport</keyword>
<feature type="transmembrane region" description="Helical" evidence="7">
    <location>
        <begin position="397"/>
        <end position="423"/>
    </location>
</feature>
<comment type="subcellular location">
    <subcellularLocation>
        <location evidence="1">Membrane</location>
        <topology evidence="1">Multi-pass membrane protein</topology>
    </subcellularLocation>
</comment>
<dbReference type="STRING" id="864069.MicloDRAFT_00059230"/>
<keyword evidence="3 7" id="KW-0812">Transmembrane</keyword>
<keyword evidence="9" id="KW-1185">Reference proteome</keyword>
<reference evidence="8 9" key="1">
    <citation type="submission" date="2012-02" db="EMBL/GenBank/DDBJ databases">
        <title>Improved High-Quality Draft sequence of Microvirga sp. WSM3557.</title>
        <authorList>
            <consortium name="US DOE Joint Genome Institute"/>
            <person name="Lucas S."/>
            <person name="Han J."/>
            <person name="Lapidus A."/>
            <person name="Cheng J.-F."/>
            <person name="Goodwin L."/>
            <person name="Pitluck S."/>
            <person name="Peters L."/>
            <person name="Zhang X."/>
            <person name="Detter J.C."/>
            <person name="Han C."/>
            <person name="Tapia R."/>
            <person name="Land M."/>
            <person name="Hauser L."/>
            <person name="Kyrpides N."/>
            <person name="Ivanova N."/>
            <person name="Pagani I."/>
            <person name="Brau L."/>
            <person name="Yates R."/>
            <person name="O'Hara G."/>
            <person name="Rui T."/>
            <person name="Howieson J."/>
            <person name="Reeve W."/>
            <person name="Woyke T."/>
        </authorList>
    </citation>
    <scope>NUCLEOTIDE SEQUENCE [LARGE SCALE GENOMIC DNA]</scope>
    <source>
        <strain evidence="8 9">WSM3557</strain>
    </source>
</reference>
<feature type="transmembrane region" description="Helical" evidence="7">
    <location>
        <begin position="336"/>
        <end position="354"/>
    </location>
</feature>
<sequence>MPKPVPRRRRSLFNLLGPGLITGAADDDPSGIATYSQAGAQTGFGLLWTVFLTTPFMTAIQIISARIGAITGRGITANALAIYPRPLVLGLIALLCGANAINIAADLAAMGEAMRMLTGGRAHAYAAAFGLFCLIFEVFISYRRYAPYLKGLTLALFAYVAAAFSIDVPWSEVFTATFIPRLSFSSDYWFLVVAILGTTISPYLFFWQAAEEVEEDKLKHSNSFTRSPQRAQVRLNEISIDTWIGMAFSNLVAFFIIVTTAATLHKGGVTDIQTAAQAAEALRPIAGPFTFFIFAAGIIGTGLLAVPVLAGSAAYAVADAFGWRSSLELNVMHARGFYLILGGATCLGILLALSHIDPIKLLLWSAVINGIAAAPIMAMMMGVVTSKRVLGDYTVKAWLAGVGWGATGLMGLTVIALVASLFLA</sequence>
<feature type="transmembrane region" description="Helical" evidence="7">
    <location>
        <begin position="361"/>
        <end position="385"/>
    </location>
</feature>
<dbReference type="OrthoDB" id="9787548at2"/>
<feature type="transmembrane region" description="Helical" evidence="7">
    <location>
        <begin position="122"/>
        <end position="142"/>
    </location>
</feature>
<keyword evidence="6 7" id="KW-0472">Membrane</keyword>
<keyword evidence="5 7" id="KW-1133">Transmembrane helix</keyword>
<evidence type="ECO:0000256" key="3">
    <source>
        <dbReference type="ARBA" id="ARBA00022692"/>
    </source>
</evidence>
<dbReference type="eggNOG" id="COG1914">
    <property type="taxonomic scope" value="Bacteria"/>
</dbReference>
<dbReference type="GO" id="GO:0015086">
    <property type="term" value="F:cadmium ion transmembrane transporter activity"/>
    <property type="evidence" value="ECO:0007669"/>
    <property type="project" value="TreeGrafter"/>
</dbReference>
<dbReference type="GO" id="GO:0034755">
    <property type="term" value="P:iron ion transmembrane transport"/>
    <property type="evidence" value="ECO:0007669"/>
    <property type="project" value="TreeGrafter"/>
</dbReference>
<proteinExistence type="predicted"/>
<feature type="transmembrane region" description="Helical" evidence="7">
    <location>
        <begin position="148"/>
        <end position="168"/>
    </location>
</feature>
<dbReference type="GO" id="GO:0005886">
    <property type="term" value="C:plasma membrane"/>
    <property type="evidence" value="ECO:0007669"/>
    <property type="project" value="TreeGrafter"/>
</dbReference>
<feature type="transmembrane region" description="Helical" evidence="7">
    <location>
        <begin position="46"/>
        <end position="67"/>
    </location>
</feature>
<dbReference type="InterPro" id="IPR001046">
    <property type="entry name" value="NRAMP_fam"/>
</dbReference>
<dbReference type="Proteomes" id="UP000003947">
    <property type="component" value="Unassembled WGS sequence"/>
</dbReference>
<feature type="transmembrane region" description="Helical" evidence="7">
    <location>
        <begin position="87"/>
        <end position="110"/>
    </location>
</feature>
<dbReference type="PANTHER" id="PTHR11706:SF33">
    <property type="entry name" value="NATURAL RESISTANCE-ASSOCIATED MACROPHAGE PROTEIN 2"/>
    <property type="match status" value="1"/>
</dbReference>
<dbReference type="GO" id="GO:0005384">
    <property type="term" value="F:manganese ion transmembrane transporter activity"/>
    <property type="evidence" value="ECO:0007669"/>
    <property type="project" value="TreeGrafter"/>
</dbReference>
<feature type="transmembrane region" description="Helical" evidence="7">
    <location>
        <begin position="188"/>
        <end position="210"/>
    </location>
</feature>
<dbReference type="PATRIC" id="fig|864069.3.peg.6353"/>
<evidence type="ECO:0000256" key="2">
    <source>
        <dbReference type="ARBA" id="ARBA00022448"/>
    </source>
</evidence>
<dbReference type="EMBL" id="JH660647">
    <property type="protein sequence ID" value="EIM25202.1"/>
    <property type="molecule type" value="Genomic_DNA"/>
</dbReference>
<gene>
    <name evidence="8" type="ORF">MicloDRAFT_00059230</name>
</gene>
<dbReference type="HOGENOM" id="CLU_020088_6_2_5"/>
<dbReference type="AlphaFoldDB" id="I4YML0"/>
<name>I4YML0_9HYPH</name>
<organism evidence="8 9">
    <name type="scientific">Microvirga lotononidis</name>
    <dbReference type="NCBI Taxonomy" id="864069"/>
    <lineage>
        <taxon>Bacteria</taxon>
        <taxon>Pseudomonadati</taxon>
        <taxon>Pseudomonadota</taxon>
        <taxon>Alphaproteobacteria</taxon>
        <taxon>Hyphomicrobiales</taxon>
        <taxon>Methylobacteriaceae</taxon>
        <taxon>Microvirga</taxon>
    </lineage>
</organism>
<evidence type="ECO:0000313" key="9">
    <source>
        <dbReference type="Proteomes" id="UP000003947"/>
    </source>
</evidence>
<evidence type="ECO:0000256" key="4">
    <source>
        <dbReference type="ARBA" id="ARBA00022847"/>
    </source>
</evidence>
<protein>
    <submittedName>
        <fullName evidence="8">Mn2+/Fe2_transporter, NRAMP family</fullName>
    </submittedName>
</protein>
<evidence type="ECO:0000256" key="1">
    <source>
        <dbReference type="ARBA" id="ARBA00004141"/>
    </source>
</evidence>
<dbReference type="Pfam" id="PF01566">
    <property type="entry name" value="Nramp"/>
    <property type="match status" value="1"/>
</dbReference>
<evidence type="ECO:0000313" key="8">
    <source>
        <dbReference type="EMBL" id="EIM25202.1"/>
    </source>
</evidence>
<dbReference type="GO" id="GO:0015293">
    <property type="term" value="F:symporter activity"/>
    <property type="evidence" value="ECO:0007669"/>
    <property type="project" value="UniProtKB-KW"/>
</dbReference>
<keyword evidence="2" id="KW-0813">Transport</keyword>
<feature type="transmembrane region" description="Helical" evidence="7">
    <location>
        <begin position="285"/>
        <end position="316"/>
    </location>
</feature>
<evidence type="ECO:0000256" key="5">
    <source>
        <dbReference type="ARBA" id="ARBA00022989"/>
    </source>
</evidence>
<evidence type="ECO:0000256" key="7">
    <source>
        <dbReference type="SAM" id="Phobius"/>
    </source>
</evidence>
<feature type="transmembrane region" description="Helical" evidence="7">
    <location>
        <begin position="243"/>
        <end position="264"/>
    </location>
</feature>